<proteinExistence type="predicted"/>
<evidence type="ECO:0000313" key="1">
    <source>
        <dbReference type="EMBL" id="ANN77446.1"/>
    </source>
</evidence>
<dbReference type="EMBL" id="CP016172">
    <property type="protein sequence ID" value="ANN77446.1"/>
    <property type="molecule type" value="Genomic_DNA"/>
</dbReference>
<dbReference type="AlphaFoldDB" id="A0A193GDB1"/>
<reference evidence="1 2" key="1">
    <citation type="submission" date="2016-06" db="EMBL/GenBank/DDBJ databases">
        <title>Complete genome sequences of Bordetella bronchialis and Bordetella flabilis.</title>
        <authorList>
            <person name="LiPuma J.J."/>
            <person name="Spilker T."/>
        </authorList>
    </citation>
    <scope>NUCLEOTIDE SEQUENCE [LARGE SCALE GENOMIC DNA]</scope>
    <source>
        <strain evidence="1 2">AU10664</strain>
    </source>
</reference>
<sequence>MRGLKPMRRLRTFQLISWNTRCTAFLLNPNRSATVRYPNDGDSSIIALIGATNLGSTLGVDFTSL</sequence>
<name>A0A193GDB1_9BORD</name>
<evidence type="ECO:0000313" key="2">
    <source>
        <dbReference type="Proteomes" id="UP000091926"/>
    </source>
</evidence>
<keyword evidence="2" id="KW-1185">Reference proteome</keyword>
<dbReference type="Proteomes" id="UP000091926">
    <property type="component" value="Chromosome"/>
</dbReference>
<protein>
    <submittedName>
        <fullName evidence="1">Uncharacterized protein</fullName>
    </submittedName>
</protein>
<gene>
    <name evidence="1" type="ORF">BAU07_10325</name>
</gene>
<dbReference type="KEGG" id="bfz:BAU07_10325"/>
<organism evidence="1 2">
    <name type="scientific">Bordetella flabilis</name>
    <dbReference type="NCBI Taxonomy" id="463014"/>
    <lineage>
        <taxon>Bacteria</taxon>
        <taxon>Pseudomonadati</taxon>
        <taxon>Pseudomonadota</taxon>
        <taxon>Betaproteobacteria</taxon>
        <taxon>Burkholderiales</taxon>
        <taxon>Alcaligenaceae</taxon>
        <taxon>Bordetella</taxon>
    </lineage>
</organism>
<accession>A0A193GDB1</accession>